<dbReference type="EMBL" id="GBRH01230378">
    <property type="protein sequence ID" value="JAD67517.1"/>
    <property type="molecule type" value="Transcribed_RNA"/>
</dbReference>
<accession>A0A0A9C7N1</accession>
<sequence>MFLLILLTHWTRRFWYHTIVNKLRR</sequence>
<reference evidence="1" key="1">
    <citation type="submission" date="2014-09" db="EMBL/GenBank/DDBJ databases">
        <authorList>
            <person name="Magalhaes I.L.F."/>
            <person name="Oliveira U."/>
            <person name="Santos F.R."/>
            <person name="Vidigal T.H.D.A."/>
            <person name="Brescovit A.D."/>
            <person name="Santos A.J."/>
        </authorList>
    </citation>
    <scope>NUCLEOTIDE SEQUENCE</scope>
    <source>
        <tissue evidence="1">Shoot tissue taken approximately 20 cm above the soil surface</tissue>
    </source>
</reference>
<protein>
    <submittedName>
        <fullName evidence="1">Uncharacterized protein</fullName>
    </submittedName>
</protein>
<dbReference type="AlphaFoldDB" id="A0A0A9C7N1"/>
<proteinExistence type="predicted"/>
<evidence type="ECO:0000313" key="1">
    <source>
        <dbReference type="EMBL" id="JAD67517.1"/>
    </source>
</evidence>
<name>A0A0A9C7N1_ARUDO</name>
<reference evidence="1" key="2">
    <citation type="journal article" date="2015" name="Data Brief">
        <title>Shoot transcriptome of the giant reed, Arundo donax.</title>
        <authorList>
            <person name="Barrero R.A."/>
            <person name="Guerrero F.D."/>
            <person name="Moolhuijzen P."/>
            <person name="Goolsby J.A."/>
            <person name="Tidwell J."/>
            <person name="Bellgard S.E."/>
            <person name="Bellgard M.I."/>
        </authorList>
    </citation>
    <scope>NUCLEOTIDE SEQUENCE</scope>
    <source>
        <tissue evidence="1">Shoot tissue taken approximately 20 cm above the soil surface</tissue>
    </source>
</reference>
<organism evidence="1">
    <name type="scientific">Arundo donax</name>
    <name type="common">Giant reed</name>
    <name type="synonym">Donax arundinaceus</name>
    <dbReference type="NCBI Taxonomy" id="35708"/>
    <lineage>
        <taxon>Eukaryota</taxon>
        <taxon>Viridiplantae</taxon>
        <taxon>Streptophyta</taxon>
        <taxon>Embryophyta</taxon>
        <taxon>Tracheophyta</taxon>
        <taxon>Spermatophyta</taxon>
        <taxon>Magnoliopsida</taxon>
        <taxon>Liliopsida</taxon>
        <taxon>Poales</taxon>
        <taxon>Poaceae</taxon>
        <taxon>PACMAD clade</taxon>
        <taxon>Arundinoideae</taxon>
        <taxon>Arundineae</taxon>
        <taxon>Arundo</taxon>
    </lineage>
</organism>